<feature type="transmembrane region" description="Helical" evidence="6">
    <location>
        <begin position="228"/>
        <end position="255"/>
    </location>
</feature>
<feature type="transmembrane region" description="Helical" evidence="6">
    <location>
        <begin position="83"/>
        <end position="105"/>
    </location>
</feature>
<evidence type="ECO:0000256" key="5">
    <source>
        <dbReference type="ARBA" id="ARBA00023136"/>
    </source>
</evidence>
<dbReference type="AlphaFoldDB" id="A0A2T0W0Z5"/>
<feature type="transmembrane region" description="Helical" evidence="6">
    <location>
        <begin position="121"/>
        <end position="141"/>
    </location>
</feature>
<protein>
    <submittedName>
        <fullName evidence="7">O-antigen/teichoic acid export membrane protein</fullName>
    </submittedName>
</protein>
<evidence type="ECO:0000256" key="1">
    <source>
        <dbReference type="ARBA" id="ARBA00004651"/>
    </source>
</evidence>
<feature type="transmembrane region" description="Helical" evidence="6">
    <location>
        <begin position="12"/>
        <end position="37"/>
    </location>
</feature>
<evidence type="ECO:0000256" key="4">
    <source>
        <dbReference type="ARBA" id="ARBA00022989"/>
    </source>
</evidence>
<keyword evidence="3 6" id="KW-0812">Transmembrane</keyword>
<dbReference type="EMBL" id="PVTP01000003">
    <property type="protein sequence ID" value="PRY78681.1"/>
    <property type="molecule type" value="Genomic_DNA"/>
</dbReference>
<feature type="transmembrane region" description="Helical" evidence="6">
    <location>
        <begin position="337"/>
        <end position="358"/>
    </location>
</feature>
<evidence type="ECO:0000313" key="8">
    <source>
        <dbReference type="Proteomes" id="UP000238007"/>
    </source>
</evidence>
<evidence type="ECO:0000313" key="7">
    <source>
        <dbReference type="EMBL" id="PRY78681.1"/>
    </source>
</evidence>
<evidence type="ECO:0000256" key="6">
    <source>
        <dbReference type="SAM" id="Phobius"/>
    </source>
</evidence>
<dbReference type="GO" id="GO:0005886">
    <property type="term" value="C:plasma membrane"/>
    <property type="evidence" value="ECO:0007669"/>
    <property type="project" value="UniProtKB-SubCell"/>
</dbReference>
<evidence type="ECO:0000256" key="2">
    <source>
        <dbReference type="ARBA" id="ARBA00022475"/>
    </source>
</evidence>
<keyword evidence="2" id="KW-1003">Cell membrane</keyword>
<keyword evidence="8" id="KW-1185">Reference proteome</keyword>
<name>A0A2T0W0Z5_9RHOB</name>
<keyword evidence="5 6" id="KW-0472">Membrane</keyword>
<gene>
    <name evidence="7" type="ORF">CLV80_1032</name>
</gene>
<dbReference type="PANTHER" id="PTHR30250">
    <property type="entry name" value="PST FAMILY PREDICTED COLANIC ACID TRANSPORTER"/>
    <property type="match status" value="1"/>
</dbReference>
<reference evidence="7 8" key="1">
    <citation type="submission" date="2018-03" db="EMBL/GenBank/DDBJ databases">
        <title>Genomic Encyclopedia of Archaeal and Bacterial Type Strains, Phase II (KMG-II): from individual species to whole genera.</title>
        <authorList>
            <person name="Goeker M."/>
        </authorList>
    </citation>
    <scope>NUCLEOTIDE SEQUENCE [LARGE SCALE GENOMIC DNA]</scope>
    <source>
        <strain evidence="7 8">DSM 101533</strain>
    </source>
</reference>
<comment type="caution">
    <text evidence="7">The sequence shown here is derived from an EMBL/GenBank/DDBJ whole genome shotgun (WGS) entry which is preliminary data.</text>
</comment>
<feature type="transmembrane region" description="Helical" evidence="6">
    <location>
        <begin position="180"/>
        <end position="207"/>
    </location>
</feature>
<dbReference type="Proteomes" id="UP000238007">
    <property type="component" value="Unassembled WGS sequence"/>
</dbReference>
<feature type="transmembrane region" description="Helical" evidence="6">
    <location>
        <begin position="295"/>
        <end position="317"/>
    </location>
</feature>
<comment type="subcellular location">
    <subcellularLocation>
        <location evidence="1">Cell membrane</location>
        <topology evidence="1">Multi-pass membrane protein</topology>
    </subcellularLocation>
</comment>
<feature type="transmembrane region" description="Helical" evidence="6">
    <location>
        <begin position="43"/>
        <end position="62"/>
    </location>
</feature>
<proteinExistence type="predicted"/>
<keyword evidence="4 6" id="KW-1133">Transmembrane helix</keyword>
<dbReference type="PANTHER" id="PTHR30250:SF26">
    <property type="entry name" value="PSMA PROTEIN"/>
    <property type="match status" value="1"/>
</dbReference>
<sequence>MFSRRKLLSDSLLLLAAKVGGIGVQLVTTIFLARSLALEAMGLYALFYTAIGISRAAGPLGIDQASTRLIAMAEAGNHTRVSHISLAGSGLTLLMGLTLGGAIWACSEFSGLLNAYSPTEMIIFSVGIPVFMGIGLLLGQIRGMGHNLLAQAPDALGLHVLLLIQILFLRADGALTLTSAMASLAIAGWAVFIFQCIVRLNLGKLFLGLPSKHTIRELITEGLRIFQAHFLTVATTNLPVFFAAALAGPAAVAIFEIARRFGNLFSVLTSSIGATYSPSFAKFSQSGETQRLKRLILDAGMLAGGAAFIYAVLIALLGKHVIGIFFPQSYLAAVQPMVIIAVATAINATFSSVSTCYLMSGRSHIVRNFTLAAFGIVCLISWWLGPVFGATGISIAIILSRLTRDGGIAYHFWKRSR</sequence>
<organism evidence="7 8">
    <name type="scientific">Yoonia maritima</name>
    <dbReference type="NCBI Taxonomy" id="1435347"/>
    <lineage>
        <taxon>Bacteria</taxon>
        <taxon>Pseudomonadati</taxon>
        <taxon>Pseudomonadota</taxon>
        <taxon>Alphaproteobacteria</taxon>
        <taxon>Rhodobacterales</taxon>
        <taxon>Paracoccaceae</taxon>
        <taxon>Yoonia</taxon>
    </lineage>
</organism>
<dbReference type="Pfam" id="PF01943">
    <property type="entry name" value="Polysacc_synt"/>
    <property type="match status" value="1"/>
</dbReference>
<dbReference type="InterPro" id="IPR002797">
    <property type="entry name" value="Polysacc_synth"/>
</dbReference>
<dbReference type="InterPro" id="IPR050833">
    <property type="entry name" value="Poly_Biosynth_Transport"/>
</dbReference>
<accession>A0A2T0W0Z5</accession>
<evidence type="ECO:0000256" key="3">
    <source>
        <dbReference type="ARBA" id="ARBA00022692"/>
    </source>
</evidence>